<feature type="compositionally biased region" description="Low complexity" evidence="1">
    <location>
        <begin position="87"/>
        <end position="97"/>
    </location>
</feature>
<protein>
    <submittedName>
        <fullName evidence="2">Uncharacterized protein</fullName>
    </submittedName>
</protein>
<feature type="compositionally biased region" description="Basic and acidic residues" evidence="1">
    <location>
        <begin position="55"/>
        <end position="81"/>
    </location>
</feature>
<dbReference type="EMBL" id="CP002831">
    <property type="protein sequence ID" value="AFC23649.1"/>
    <property type="molecule type" value="Genomic_DNA"/>
</dbReference>
<dbReference type="eggNOG" id="COG1194">
    <property type="taxonomic scope" value="Bacteria"/>
</dbReference>
<dbReference type="STRING" id="984262.SGRA_0913"/>
<evidence type="ECO:0000313" key="3">
    <source>
        <dbReference type="Proteomes" id="UP000007519"/>
    </source>
</evidence>
<name>H6L2J1_SAPGL</name>
<organism evidence="2 3">
    <name type="scientific">Saprospira grandis (strain Lewin)</name>
    <dbReference type="NCBI Taxonomy" id="984262"/>
    <lineage>
        <taxon>Bacteria</taxon>
        <taxon>Pseudomonadati</taxon>
        <taxon>Bacteroidota</taxon>
        <taxon>Saprospiria</taxon>
        <taxon>Saprospirales</taxon>
        <taxon>Saprospiraceae</taxon>
        <taxon>Saprospira</taxon>
    </lineage>
</organism>
<dbReference type="KEGG" id="sgn:SGRA_0913"/>
<feature type="region of interest" description="Disordered" evidence="1">
    <location>
        <begin position="46"/>
        <end position="97"/>
    </location>
</feature>
<sequence length="97" mass="10834">MLSSFCFCVYVKVVTFNYKRKVSLKFLSKVGRRPFGLAMWSSAAQPQTQAVRPQGRADLRAAQRSADDRREAEAPKEKNFKTEVGGFSSSFSFSAVS</sequence>
<evidence type="ECO:0000313" key="2">
    <source>
        <dbReference type="EMBL" id="AFC23649.1"/>
    </source>
</evidence>
<dbReference type="AlphaFoldDB" id="H6L2J1"/>
<accession>H6L2J1</accession>
<proteinExistence type="predicted"/>
<keyword evidence="3" id="KW-1185">Reference proteome</keyword>
<dbReference type="HOGENOM" id="CLU_183078_0_0_10"/>
<dbReference type="Proteomes" id="UP000007519">
    <property type="component" value="Chromosome"/>
</dbReference>
<gene>
    <name evidence="2" type="ordered locus">SGRA_0913</name>
</gene>
<evidence type="ECO:0000256" key="1">
    <source>
        <dbReference type="SAM" id="MobiDB-lite"/>
    </source>
</evidence>
<reference evidence="2 3" key="1">
    <citation type="journal article" date="2012" name="Stand. Genomic Sci.">
        <title>Complete genome sequencing and analysis of Saprospira grandis str. Lewin, a predatory marine bacterium.</title>
        <authorList>
            <person name="Saw J.H."/>
            <person name="Yuryev A."/>
            <person name="Kanbe M."/>
            <person name="Hou S."/>
            <person name="Young A.G."/>
            <person name="Aizawa S."/>
            <person name="Alam M."/>
        </authorList>
    </citation>
    <scope>NUCLEOTIDE SEQUENCE [LARGE SCALE GENOMIC DNA]</scope>
    <source>
        <strain evidence="2 3">Lewin</strain>
    </source>
</reference>